<dbReference type="Proteomes" id="UP000026900">
    <property type="component" value="Segment"/>
</dbReference>
<evidence type="ECO:0000313" key="2">
    <source>
        <dbReference type="Proteomes" id="UP000026900"/>
    </source>
</evidence>
<keyword evidence="2" id="KW-1185">Reference proteome</keyword>
<name>A0A024B0H5_9CAUD</name>
<organism evidence="1 2">
    <name type="scientific">Bacillus phage Hakuna</name>
    <dbReference type="NCBI Taxonomy" id="1486659"/>
    <lineage>
        <taxon>Viruses</taxon>
        <taxon>Duplodnaviria</taxon>
        <taxon>Heunggongvirae</taxon>
        <taxon>Uroviricota</taxon>
        <taxon>Caudoviricetes</taxon>
        <taxon>Herelleviridae</taxon>
        <taxon>Bastillevirinae</taxon>
        <taxon>Wphvirus</taxon>
        <taxon>Wphvirus hakuna</taxon>
    </lineage>
</organism>
<sequence length="177" mass="20191">MKEVQSKPDVLVTFCSGVYPMENGVIPFNTMNDAPMFKSELYTPTFALSAVAMLVLKKIRAEQIATNTLDVDEKTVVALTRSSDLASTNSKMYTLIVSTVLEAFAILYTLESESSDISYLTRKDFMRVRENVNYITDYLSTERKYRHMIEAFRGFELSFGYMENQVESMTTFGLEVR</sequence>
<protein>
    <submittedName>
        <fullName evidence="1">Uncharacterized protein</fullName>
    </submittedName>
</protein>
<dbReference type="RefSeq" id="YP_009036555.1">
    <property type="nucleotide sequence ID" value="NC_024213.1"/>
</dbReference>
<accession>A0A024B0H5</accession>
<evidence type="ECO:0000313" key="1">
    <source>
        <dbReference type="EMBL" id="AHZ10124.1"/>
    </source>
</evidence>
<dbReference type="GeneID" id="19526106"/>
<dbReference type="KEGG" id="vg:19526106"/>
<proteinExistence type="predicted"/>
<reference evidence="2" key="1">
    <citation type="submission" date="2014-09" db="EMBL/GenBank/DDBJ databases">
        <authorList>
            <person name="Sauder A.B."/>
            <person name="McKenzie Q.R."/>
            <person name="Temple L.M."/>
            <person name="Alexis B.K."/>
            <person name="Al-Atrache Z."/>
            <person name="Lewis L.O."/>
            <person name="Loesser-Casey K.E."/>
            <person name="Mitchell K.J."/>
        </authorList>
    </citation>
    <scope>NUCLEOTIDE SEQUENCE [LARGE SCALE GENOMIC DNA]</scope>
</reference>
<dbReference type="EMBL" id="KJ489399">
    <property type="protein sequence ID" value="AHZ10124.1"/>
    <property type="molecule type" value="Genomic_DNA"/>
</dbReference>